<dbReference type="EMBL" id="FNOM01000002">
    <property type="protein sequence ID" value="SDW56354.1"/>
    <property type="molecule type" value="Genomic_DNA"/>
</dbReference>
<gene>
    <name evidence="3" type="ORF">SAMN04488238_102406</name>
</gene>
<feature type="domain" description="GFO/IDH/MocA-like oxidoreductase" evidence="2">
    <location>
        <begin position="135"/>
        <end position="269"/>
    </location>
</feature>
<dbReference type="InterPro" id="IPR000683">
    <property type="entry name" value="Gfo/Idh/MocA-like_OxRdtase_N"/>
</dbReference>
<keyword evidence="4" id="KW-1185">Reference proteome</keyword>
<dbReference type="RefSeq" id="WP_092886083.1">
    <property type="nucleotide sequence ID" value="NZ_CP061498.1"/>
</dbReference>
<dbReference type="InterPro" id="IPR055170">
    <property type="entry name" value="GFO_IDH_MocA-like_dom"/>
</dbReference>
<evidence type="ECO:0000313" key="3">
    <source>
        <dbReference type="EMBL" id="SDW56354.1"/>
    </source>
</evidence>
<sequence length="351" mass="37153">MSASTQKTPVRIAVAGAGLIGQRHIAAIAVAEGATLAAVIDPSDAAAPFAQAAGVPHLRALEDLRPGLADGVLLATPNTAHRVGALWCIAQRLPVLVEKPIATNLDDARAIVSAGLDAGVPVLTGHHRRHNPLIAKAKEMLAQGVIGQPVSAQGMFWLAKPDSYYETDWRRQPGAGPVYMNLSHDVDLMRHFLGDVRAVQAAQTSAVRGNAVEDAAVVLLEFESGVLATMNVADCIPAPWSWELSAAENPAYPYAGQSCYTIGGTKGALELPSLRLWSHEGAPDWWSPIRATTPPRDHGDPLVRQIVQFARVILGEEPPLVPGLEGLKTLMVIEAVKTAAATGTRIEIQPV</sequence>
<dbReference type="Pfam" id="PF22725">
    <property type="entry name" value="GFO_IDH_MocA_C3"/>
    <property type="match status" value="1"/>
</dbReference>
<dbReference type="AlphaFoldDB" id="A0A1H2ULJ7"/>
<dbReference type="InterPro" id="IPR051450">
    <property type="entry name" value="Gfo/Idh/MocA_Oxidoreductases"/>
</dbReference>
<dbReference type="SUPFAM" id="SSF51735">
    <property type="entry name" value="NAD(P)-binding Rossmann-fold domains"/>
    <property type="match status" value="1"/>
</dbReference>
<dbReference type="Pfam" id="PF01408">
    <property type="entry name" value="GFO_IDH_MocA"/>
    <property type="match status" value="1"/>
</dbReference>
<protein>
    <submittedName>
        <fullName evidence="3">Predicted dehydrogenase</fullName>
    </submittedName>
</protein>
<dbReference type="PANTHER" id="PTHR43377">
    <property type="entry name" value="BILIVERDIN REDUCTASE A"/>
    <property type="match status" value="1"/>
</dbReference>
<dbReference type="STRING" id="564137.SAMN04488238_102406"/>
<dbReference type="Gene3D" id="3.30.360.10">
    <property type="entry name" value="Dihydrodipicolinate Reductase, domain 2"/>
    <property type="match status" value="1"/>
</dbReference>
<dbReference type="PANTHER" id="PTHR43377:SF8">
    <property type="entry name" value="BLR3664 PROTEIN"/>
    <property type="match status" value="1"/>
</dbReference>
<dbReference type="SUPFAM" id="SSF55347">
    <property type="entry name" value="Glyceraldehyde-3-phosphate dehydrogenase-like, C-terminal domain"/>
    <property type="match status" value="1"/>
</dbReference>
<feature type="domain" description="Gfo/Idh/MocA-like oxidoreductase N-terminal" evidence="1">
    <location>
        <begin position="10"/>
        <end position="125"/>
    </location>
</feature>
<dbReference type="Proteomes" id="UP000198539">
    <property type="component" value="Unassembled WGS sequence"/>
</dbReference>
<dbReference type="Gene3D" id="3.40.50.720">
    <property type="entry name" value="NAD(P)-binding Rossmann-like Domain"/>
    <property type="match status" value="1"/>
</dbReference>
<evidence type="ECO:0000313" key="4">
    <source>
        <dbReference type="Proteomes" id="UP000198539"/>
    </source>
</evidence>
<reference evidence="3 4" key="1">
    <citation type="submission" date="2016-10" db="EMBL/GenBank/DDBJ databases">
        <authorList>
            <person name="de Groot N.N."/>
        </authorList>
    </citation>
    <scope>NUCLEOTIDE SEQUENCE [LARGE SCALE GENOMIC DNA]</scope>
    <source>
        <strain evidence="3 4">CGMCC 1.8894</strain>
    </source>
</reference>
<organism evidence="3 4">
    <name type="scientific">Roseicitreum antarcticum</name>
    <dbReference type="NCBI Taxonomy" id="564137"/>
    <lineage>
        <taxon>Bacteria</taxon>
        <taxon>Pseudomonadati</taxon>
        <taxon>Pseudomonadota</taxon>
        <taxon>Alphaproteobacteria</taxon>
        <taxon>Rhodobacterales</taxon>
        <taxon>Paracoccaceae</taxon>
        <taxon>Roseicitreum</taxon>
    </lineage>
</organism>
<accession>A0A1H2ULJ7</accession>
<dbReference type="OrthoDB" id="9792935at2"/>
<evidence type="ECO:0000259" key="1">
    <source>
        <dbReference type="Pfam" id="PF01408"/>
    </source>
</evidence>
<dbReference type="InterPro" id="IPR036291">
    <property type="entry name" value="NAD(P)-bd_dom_sf"/>
</dbReference>
<name>A0A1H2ULJ7_9RHOB</name>
<dbReference type="GO" id="GO:0000166">
    <property type="term" value="F:nucleotide binding"/>
    <property type="evidence" value="ECO:0007669"/>
    <property type="project" value="InterPro"/>
</dbReference>
<evidence type="ECO:0000259" key="2">
    <source>
        <dbReference type="Pfam" id="PF22725"/>
    </source>
</evidence>
<proteinExistence type="predicted"/>